<keyword evidence="2" id="KW-1185">Reference proteome</keyword>
<evidence type="ECO:0000313" key="2">
    <source>
        <dbReference type="Proteomes" id="UP000199691"/>
    </source>
</evidence>
<dbReference type="AlphaFoldDB" id="A0A1H0EXZ0"/>
<dbReference type="EMBL" id="FNIX01000001">
    <property type="protein sequence ID" value="SDN87221.1"/>
    <property type="molecule type" value="Genomic_DNA"/>
</dbReference>
<dbReference type="Proteomes" id="UP000199691">
    <property type="component" value="Unassembled WGS sequence"/>
</dbReference>
<sequence length="703" mass="77293">MLTTVIRRTLRVPTSAGAAGDGRAAARQLDAVLLKVGFKASKELLEHVAGFAQPTAYTKSIVDAVRGLVGDDVKHNPYFLTFPYDVPDTAEFWTDCLRDALAREVPAEELRVNSFFNLLAMPKYGRRQHTYEELLAAHDELVPSIKNRLTVLHLGGTLEEETRRLYLDLAASPTVLGEADLALFVELAERIGEVPETIPLRENRAVVNAARLNGGLAPVGVDTVTDVLRLACQASGGDVTLLEATRFRSFRRSERRVLLAALDEVVAGNAGKLGDVPQRREAWKRLGERLHPHEYGQWPHAQDVFAVARGEKATSSFAGRAEMAFQAGDVRKAAEILTAAPGMLFRQLDRLLRNGTADDVPVIVAAVREVVPEVSGRVLCSVLEHLENRGKPDVARVFANRSRRAWIAEDTRPPLDADTVEAATSVLEDELVRRLPAVSGLTVEPAALDVVVPLSGNASEEGFGVQPRGSRVPLDGELLRFFTYWRQAELPTDYDLSAVLLDEKLEHVGQVSWTNLSDDGAYYSGDLTSAAEGATEFIDVPRHAVRTKYVVPQVNLFSGEPFTKVAESMFGFMGRDLDELGKPYEPSTVQARMPLNGYGNIAVPVIFERTETGWTGTWLHLYLRGTPWSNQLEANRDMVRLITSGVLRRKYFTVARLAGLIRRKTTVDAPALHIALSRPEGRHVVTVDQLAKLLEPEGASLLA</sequence>
<proteinExistence type="predicted"/>
<reference evidence="2" key="1">
    <citation type="submission" date="2016-10" db="EMBL/GenBank/DDBJ databases">
        <authorList>
            <person name="Varghese N."/>
            <person name="Submissions S."/>
        </authorList>
    </citation>
    <scope>NUCLEOTIDE SEQUENCE [LARGE SCALE GENOMIC DNA]</scope>
    <source>
        <strain evidence="2">CGMCC 4.6609</strain>
    </source>
</reference>
<accession>A0A1H0EXZ0</accession>
<gene>
    <name evidence="1" type="ORF">SAMN05421507_101563</name>
</gene>
<dbReference type="STRING" id="641025.SAMN05421507_101563"/>
<evidence type="ECO:0000313" key="1">
    <source>
        <dbReference type="EMBL" id="SDN87221.1"/>
    </source>
</evidence>
<organism evidence="1 2">
    <name type="scientific">Lentzea jiangxiensis</name>
    <dbReference type="NCBI Taxonomy" id="641025"/>
    <lineage>
        <taxon>Bacteria</taxon>
        <taxon>Bacillati</taxon>
        <taxon>Actinomycetota</taxon>
        <taxon>Actinomycetes</taxon>
        <taxon>Pseudonocardiales</taxon>
        <taxon>Pseudonocardiaceae</taxon>
        <taxon>Lentzea</taxon>
    </lineage>
</organism>
<evidence type="ECO:0008006" key="3">
    <source>
        <dbReference type="Google" id="ProtNLM"/>
    </source>
</evidence>
<name>A0A1H0EXZ0_9PSEU</name>
<protein>
    <recommendedName>
        <fullName evidence="3">TerD domain-containing protein</fullName>
    </recommendedName>
</protein>